<dbReference type="GO" id="GO:0009536">
    <property type="term" value="C:plastid"/>
    <property type="evidence" value="ECO:0007669"/>
    <property type="project" value="UniProtKB-SubCell"/>
</dbReference>
<comment type="subcellular location">
    <subcellularLocation>
        <location evidence="1">Plastid</location>
    </subcellularLocation>
</comment>
<proteinExistence type="predicted"/>
<evidence type="ECO:0000313" key="5">
    <source>
        <dbReference type="EMBL" id="EEH52110.1"/>
    </source>
</evidence>
<dbReference type="OrthoDB" id="423069at2759"/>
<evidence type="ECO:0000259" key="4">
    <source>
        <dbReference type="Pfam" id="PF04755"/>
    </source>
</evidence>
<reference evidence="5 6" key="1">
    <citation type="journal article" date="2009" name="Science">
        <title>Green evolution and dynamic adaptations revealed by genomes of the marine picoeukaryotes Micromonas.</title>
        <authorList>
            <person name="Worden A.Z."/>
            <person name="Lee J.H."/>
            <person name="Mock T."/>
            <person name="Rouze P."/>
            <person name="Simmons M.P."/>
            <person name="Aerts A.L."/>
            <person name="Allen A.E."/>
            <person name="Cuvelier M.L."/>
            <person name="Derelle E."/>
            <person name="Everett M.V."/>
            <person name="Foulon E."/>
            <person name="Grimwood J."/>
            <person name="Gundlach H."/>
            <person name="Henrissat B."/>
            <person name="Napoli C."/>
            <person name="McDonald S.M."/>
            <person name="Parker M.S."/>
            <person name="Rombauts S."/>
            <person name="Salamov A."/>
            <person name="Von Dassow P."/>
            <person name="Badger J.H."/>
            <person name="Coutinho P.M."/>
            <person name="Demir E."/>
            <person name="Dubchak I."/>
            <person name="Gentemann C."/>
            <person name="Eikrem W."/>
            <person name="Gready J.E."/>
            <person name="John U."/>
            <person name="Lanier W."/>
            <person name="Lindquist E.A."/>
            <person name="Lucas S."/>
            <person name="Mayer K.F."/>
            <person name="Moreau H."/>
            <person name="Not F."/>
            <person name="Otillar R."/>
            <person name="Panaud O."/>
            <person name="Pangilinan J."/>
            <person name="Paulsen I."/>
            <person name="Piegu B."/>
            <person name="Poliakov A."/>
            <person name="Robbens S."/>
            <person name="Schmutz J."/>
            <person name="Toulza E."/>
            <person name="Wyss T."/>
            <person name="Zelensky A."/>
            <person name="Zhou K."/>
            <person name="Armbrust E.V."/>
            <person name="Bhattacharya D."/>
            <person name="Goodenough U.W."/>
            <person name="Van de Peer Y."/>
            <person name="Grigoriev I.V."/>
        </authorList>
    </citation>
    <scope>NUCLEOTIDE SEQUENCE [LARGE SCALE GENOMIC DNA]</scope>
    <source>
        <strain evidence="5 6">CCMP1545</strain>
    </source>
</reference>
<dbReference type="InterPro" id="IPR039633">
    <property type="entry name" value="PAP"/>
</dbReference>
<feature type="domain" description="Plastid lipid-associated protein/fibrillin conserved" evidence="4">
    <location>
        <begin position="102"/>
        <end position="260"/>
    </location>
</feature>
<protein>
    <submittedName>
        <fullName evidence="5">Predicted protein</fullName>
    </submittedName>
</protein>
<dbReference type="EMBL" id="GG663749">
    <property type="protein sequence ID" value="EEH52110.1"/>
    <property type="molecule type" value="Genomic_DNA"/>
</dbReference>
<dbReference type="GeneID" id="9689340"/>
<evidence type="ECO:0000256" key="2">
    <source>
        <dbReference type="ARBA" id="ARBA00022640"/>
    </source>
</evidence>
<dbReference type="PANTHER" id="PTHR31906">
    <property type="entry name" value="PLASTID-LIPID-ASSOCIATED PROTEIN 4, CHLOROPLASTIC-RELATED"/>
    <property type="match status" value="1"/>
</dbReference>
<gene>
    <name evidence="5" type="ORF">MICPUCDRAFT_53695</name>
</gene>
<sequence length="264" mass="29036">MATTTHASAMAAATRARARGTTPSTSAPPTSASSRARPLAAARRRRDGATAAPTPHTIDYSTRRRRGYTSTTTLRATTTTTTTTAASAYEAFPEKWDVLRLAAEQRRGVGHSEEDRAAMEAAIDALVAAAAKRESDPHPATSPKRLTARWRLVWTSEKETLFLLEKFTAEAYQVIDVIGRKLANEVVFKGNGSVFVVDSAMNIASESKCAFDFIGARYEFDNPFKWVLRLPPVGRGWFENVYVDETMRCARDSRGDTLVVVRDE</sequence>
<feature type="compositionally biased region" description="Low complexity" evidence="3">
    <location>
        <begin position="1"/>
        <end position="41"/>
    </location>
</feature>
<evidence type="ECO:0000256" key="3">
    <source>
        <dbReference type="SAM" id="MobiDB-lite"/>
    </source>
</evidence>
<evidence type="ECO:0000313" key="6">
    <source>
        <dbReference type="Proteomes" id="UP000001876"/>
    </source>
</evidence>
<dbReference type="KEGG" id="mpp:MICPUCDRAFT_53695"/>
<dbReference type="RefSeq" id="XP_003063737.1">
    <property type="nucleotide sequence ID" value="XM_003063691.1"/>
</dbReference>
<keyword evidence="6" id="KW-1185">Reference proteome</keyword>
<dbReference type="eggNOG" id="ENOG502QVAR">
    <property type="taxonomic scope" value="Eukaryota"/>
</dbReference>
<dbReference type="InterPro" id="IPR006843">
    <property type="entry name" value="PAP/fibrillin_dom"/>
</dbReference>
<keyword evidence="2" id="KW-0934">Plastid</keyword>
<dbReference type="Pfam" id="PF04755">
    <property type="entry name" value="PAP_fibrillin"/>
    <property type="match status" value="1"/>
</dbReference>
<feature type="region of interest" description="Disordered" evidence="3">
    <location>
        <begin position="1"/>
        <end position="67"/>
    </location>
</feature>
<accession>C1N7H4</accession>
<evidence type="ECO:0000256" key="1">
    <source>
        <dbReference type="ARBA" id="ARBA00004474"/>
    </source>
</evidence>
<dbReference type="Proteomes" id="UP000001876">
    <property type="component" value="Unassembled WGS sequence"/>
</dbReference>
<name>C1N7H4_MICPC</name>
<dbReference type="AlphaFoldDB" id="C1N7H4"/>
<organism evidence="6">
    <name type="scientific">Micromonas pusilla (strain CCMP1545)</name>
    <name type="common">Picoplanktonic green alga</name>
    <dbReference type="NCBI Taxonomy" id="564608"/>
    <lineage>
        <taxon>Eukaryota</taxon>
        <taxon>Viridiplantae</taxon>
        <taxon>Chlorophyta</taxon>
        <taxon>Mamiellophyceae</taxon>
        <taxon>Mamiellales</taxon>
        <taxon>Mamiellaceae</taxon>
        <taxon>Micromonas</taxon>
    </lineage>
</organism>